<gene>
    <name evidence="1" type="ORF">ABDJ34_08375</name>
</gene>
<evidence type="ECO:0000313" key="1">
    <source>
        <dbReference type="EMBL" id="MFN2102916.1"/>
    </source>
</evidence>
<reference evidence="1 2" key="1">
    <citation type="journal article" date="2024" name="Anaerobe">
        <title>The identification of Finegoldia dalianensis sp. nov., isolated from the pus of a patient with skin abscess and genomic analysis of the strains belonging to Finegoldia genus.</title>
        <authorList>
            <person name="Li Y."/>
            <person name="Wang Y."/>
            <person name="Xiao D."/>
            <person name="Wang J."/>
            <person name="Jin D."/>
        </authorList>
    </citation>
    <scope>NUCLEOTIDE SEQUENCE [LARGE SCALE GENOMIC DNA]</scope>
    <source>
        <strain evidence="1 2">LY240594</strain>
    </source>
</reference>
<dbReference type="EMBL" id="JBDLBQ010000007">
    <property type="protein sequence ID" value="MFN2102916.1"/>
    <property type="molecule type" value="Genomic_DNA"/>
</dbReference>
<dbReference type="RefSeq" id="WP_392436250.1">
    <property type="nucleotide sequence ID" value="NZ_JBDLBQ010000007.1"/>
</dbReference>
<dbReference type="Proteomes" id="UP001634413">
    <property type="component" value="Unassembled WGS sequence"/>
</dbReference>
<organism evidence="1 2">
    <name type="scientific">Finegoldia dalianensis</name>
    <dbReference type="NCBI Taxonomy" id="3145239"/>
    <lineage>
        <taxon>Bacteria</taxon>
        <taxon>Bacillati</taxon>
        <taxon>Bacillota</taxon>
        <taxon>Tissierellia</taxon>
        <taxon>Tissierellales</taxon>
        <taxon>Peptoniphilaceae</taxon>
        <taxon>Finegoldia</taxon>
    </lineage>
</organism>
<evidence type="ECO:0000313" key="2">
    <source>
        <dbReference type="Proteomes" id="UP001634413"/>
    </source>
</evidence>
<accession>A0ABW9KGQ9</accession>
<comment type="caution">
    <text evidence="1">The sequence shown here is derived from an EMBL/GenBank/DDBJ whole genome shotgun (WGS) entry which is preliminary data.</text>
</comment>
<name>A0ABW9KGQ9_9FIRM</name>
<proteinExistence type="predicted"/>
<protein>
    <submittedName>
        <fullName evidence="1">Uncharacterized protein</fullName>
    </submittedName>
</protein>
<sequence>MEELKITVNGKTYDVTRKENEDFILTGGQGIQIINATNVKIKDNDELIYDGYSTEGFLIWEDVVNPEIVEKILDQL</sequence>
<keyword evidence="2" id="KW-1185">Reference proteome</keyword>